<feature type="transmembrane region" description="Helical" evidence="1">
    <location>
        <begin position="147"/>
        <end position="165"/>
    </location>
</feature>
<protein>
    <recommendedName>
        <fullName evidence="2">NERD domain-containing protein</fullName>
    </recommendedName>
</protein>
<comment type="caution">
    <text evidence="3">The sequence shown here is derived from an EMBL/GenBank/DDBJ whole genome shotgun (WGS) entry which is preliminary data.</text>
</comment>
<reference evidence="3 4" key="1">
    <citation type="submission" date="2020-08" db="EMBL/GenBank/DDBJ databases">
        <title>Genomic Encyclopedia of Type Strains, Phase III (KMG-III): the genomes of soil and plant-associated and newly described type strains.</title>
        <authorList>
            <person name="Whitman W."/>
        </authorList>
    </citation>
    <scope>NUCLEOTIDE SEQUENCE [LARGE SCALE GENOMIC DNA]</scope>
    <source>
        <strain evidence="3 4">CECT 3287</strain>
    </source>
</reference>
<dbReference type="RefSeq" id="WP_183227062.1">
    <property type="nucleotide sequence ID" value="NZ_BMPW01000036.1"/>
</dbReference>
<feature type="transmembrane region" description="Helical" evidence="1">
    <location>
        <begin position="99"/>
        <end position="116"/>
    </location>
</feature>
<dbReference type="Proteomes" id="UP000590749">
    <property type="component" value="Unassembled WGS sequence"/>
</dbReference>
<evidence type="ECO:0000256" key="1">
    <source>
        <dbReference type="SAM" id="Phobius"/>
    </source>
</evidence>
<proteinExistence type="predicted"/>
<keyword evidence="1" id="KW-0812">Transmembrane</keyword>
<name>A0A7W5FJL9_9ACTN</name>
<accession>A0A7W5FJL9</accession>
<keyword evidence="1" id="KW-1133">Transmembrane helix</keyword>
<dbReference type="InterPro" id="IPR011528">
    <property type="entry name" value="NERD"/>
</dbReference>
<evidence type="ECO:0000313" key="4">
    <source>
        <dbReference type="Proteomes" id="UP000590749"/>
    </source>
</evidence>
<feature type="transmembrane region" description="Helical" evidence="1">
    <location>
        <begin position="27"/>
        <end position="44"/>
    </location>
</feature>
<organism evidence="3 4">
    <name type="scientific">Actinoplanes campanulatus</name>
    <dbReference type="NCBI Taxonomy" id="113559"/>
    <lineage>
        <taxon>Bacteria</taxon>
        <taxon>Bacillati</taxon>
        <taxon>Actinomycetota</taxon>
        <taxon>Actinomycetes</taxon>
        <taxon>Micromonosporales</taxon>
        <taxon>Micromonosporaceae</taxon>
        <taxon>Actinoplanes</taxon>
    </lineage>
</organism>
<dbReference type="EMBL" id="JACHXF010000031">
    <property type="protein sequence ID" value="MBB3100943.1"/>
    <property type="molecule type" value="Genomic_DNA"/>
</dbReference>
<keyword evidence="1" id="KW-0472">Membrane</keyword>
<feature type="domain" description="NERD" evidence="2">
    <location>
        <begin position="211"/>
        <end position="317"/>
    </location>
</feature>
<sequence length="395" mass="41947">MSREHGKAGRSAQQVHEDLVRRSVPRWALAAGAVVFAIAAADLTRRLGGNALYGGVGTFAGLVALYILRLWSGAFATTIALVIGTLAPVSAAGPGSSDVFFTALGVLLAATGVFRQRRPVWRGVWGTAMVIVLAAVLLRVAAGPGAARHFTSIVVLAAGVFYIAVRYQRWGLSRLRLALVRARGSAEDLVKSAEDLLKRPESKLEETSWARGAEGERRTAVLLRDLGRDWDIFHDVALPGTTANVDHVAIGPTGVWVIDSKAWSAPVTVGADGVPRQRGRDLTPTLATSMWEALSVAGQLNAPAVPVVCVHDAILPGSITEVLLSGDHPTGPIRIVGPGALVATLTAGPEMEARQLREVRALARHILRMKGDTMPVTGVRIRYNADYSQVITIDP</sequence>
<dbReference type="PROSITE" id="PS50965">
    <property type="entry name" value="NERD"/>
    <property type="match status" value="1"/>
</dbReference>
<dbReference type="Pfam" id="PF08378">
    <property type="entry name" value="NERD"/>
    <property type="match status" value="1"/>
</dbReference>
<gene>
    <name evidence="3" type="ORF">FHR83_008670</name>
</gene>
<feature type="transmembrane region" description="Helical" evidence="1">
    <location>
        <begin position="50"/>
        <end position="68"/>
    </location>
</feature>
<evidence type="ECO:0000259" key="2">
    <source>
        <dbReference type="PROSITE" id="PS50965"/>
    </source>
</evidence>
<keyword evidence="4" id="KW-1185">Reference proteome</keyword>
<dbReference type="AlphaFoldDB" id="A0A7W5FJL9"/>
<evidence type="ECO:0000313" key="3">
    <source>
        <dbReference type="EMBL" id="MBB3100943.1"/>
    </source>
</evidence>
<feature type="transmembrane region" description="Helical" evidence="1">
    <location>
        <begin position="123"/>
        <end position="141"/>
    </location>
</feature>
<feature type="transmembrane region" description="Helical" evidence="1">
    <location>
        <begin position="75"/>
        <end position="93"/>
    </location>
</feature>